<feature type="non-terminal residue" evidence="2">
    <location>
        <position position="1"/>
    </location>
</feature>
<keyword evidence="1" id="KW-1133">Transmembrane helix</keyword>
<dbReference type="EMBL" id="LBVN01000023">
    <property type="protein sequence ID" value="KKQ86512.1"/>
    <property type="molecule type" value="Genomic_DNA"/>
</dbReference>
<name>A0A0G0L655_9BACT</name>
<keyword evidence="1" id="KW-0472">Membrane</keyword>
<protein>
    <submittedName>
        <fullName evidence="2">Uncharacterized protein</fullName>
    </submittedName>
</protein>
<evidence type="ECO:0000256" key="1">
    <source>
        <dbReference type="SAM" id="Phobius"/>
    </source>
</evidence>
<evidence type="ECO:0000313" key="3">
    <source>
        <dbReference type="Proteomes" id="UP000033944"/>
    </source>
</evidence>
<gene>
    <name evidence="2" type="ORF">UT10_C0023G0014</name>
</gene>
<sequence length="106" mass="12196">PASNNSQAIVILVVLNTSIFYFRSVGFLRRIQRQVANGNEVMYGMVFNMTHRDYNLKGIKRHAPEIIRVAIDVYSNVKRTLLAGEQVVVHRNDAEEFSKRYLSENP</sequence>
<keyword evidence="1" id="KW-0812">Transmembrane</keyword>
<evidence type="ECO:0000313" key="2">
    <source>
        <dbReference type="EMBL" id="KKQ86512.1"/>
    </source>
</evidence>
<dbReference type="AlphaFoldDB" id="A0A0G0L655"/>
<reference evidence="2 3" key="1">
    <citation type="journal article" date="2015" name="Nature">
        <title>rRNA introns, odd ribosomes, and small enigmatic genomes across a large radiation of phyla.</title>
        <authorList>
            <person name="Brown C.T."/>
            <person name="Hug L.A."/>
            <person name="Thomas B.C."/>
            <person name="Sharon I."/>
            <person name="Castelle C.J."/>
            <person name="Singh A."/>
            <person name="Wilkins M.J."/>
            <person name="Williams K.H."/>
            <person name="Banfield J.F."/>
        </authorList>
    </citation>
    <scope>NUCLEOTIDE SEQUENCE [LARGE SCALE GENOMIC DNA]</scope>
</reference>
<comment type="caution">
    <text evidence="2">The sequence shown here is derived from an EMBL/GenBank/DDBJ whole genome shotgun (WGS) entry which is preliminary data.</text>
</comment>
<accession>A0A0G0L655</accession>
<dbReference type="Proteomes" id="UP000033944">
    <property type="component" value="Unassembled WGS sequence"/>
</dbReference>
<organism evidence="2 3">
    <name type="scientific">Candidatus Woesebacteria bacterium GW2011_GWB1_38_8b</name>
    <dbReference type="NCBI Taxonomy" id="1618571"/>
    <lineage>
        <taxon>Bacteria</taxon>
        <taxon>Candidatus Woeseibacteriota</taxon>
    </lineage>
</organism>
<feature type="transmembrane region" description="Helical" evidence="1">
    <location>
        <begin position="6"/>
        <end position="23"/>
    </location>
</feature>
<proteinExistence type="predicted"/>